<reference evidence="2 3" key="1">
    <citation type="submission" date="2018-02" db="EMBL/GenBank/DDBJ databases">
        <title>Complete genome sequence of Streptomyces dengpaensis, the producer of angucyclines.</title>
        <authorList>
            <person name="Yumei L."/>
        </authorList>
    </citation>
    <scope>NUCLEOTIDE SEQUENCE [LARGE SCALE GENOMIC DNA]</scope>
    <source>
        <strain evidence="2 3">XZHG99</strain>
    </source>
</reference>
<feature type="region of interest" description="Disordered" evidence="1">
    <location>
        <begin position="41"/>
        <end position="61"/>
    </location>
</feature>
<dbReference type="EMBL" id="CP026652">
    <property type="protein sequence ID" value="AVH60017.1"/>
    <property type="molecule type" value="Genomic_DNA"/>
</dbReference>
<accession>A0ABN5I9Z9</accession>
<dbReference type="RefSeq" id="WP_099500396.1">
    <property type="nucleotide sequence ID" value="NZ_CP026652.1"/>
</dbReference>
<evidence type="ECO:0000313" key="2">
    <source>
        <dbReference type="EMBL" id="AVH60017.1"/>
    </source>
</evidence>
<gene>
    <name evidence="2" type="ORF">C4B68_34265</name>
</gene>
<dbReference type="Proteomes" id="UP000238413">
    <property type="component" value="Chromosome"/>
</dbReference>
<keyword evidence="3" id="KW-1185">Reference proteome</keyword>
<evidence type="ECO:0000256" key="1">
    <source>
        <dbReference type="SAM" id="MobiDB-lite"/>
    </source>
</evidence>
<evidence type="ECO:0000313" key="3">
    <source>
        <dbReference type="Proteomes" id="UP000238413"/>
    </source>
</evidence>
<protein>
    <submittedName>
        <fullName evidence="2">Uncharacterized protein</fullName>
    </submittedName>
</protein>
<organism evidence="2 3">
    <name type="scientific">Streptomyces dengpaensis</name>
    <dbReference type="NCBI Taxonomy" id="2049881"/>
    <lineage>
        <taxon>Bacteria</taxon>
        <taxon>Bacillati</taxon>
        <taxon>Actinomycetota</taxon>
        <taxon>Actinomycetes</taxon>
        <taxon>Kitasatosporales</taxon>
        <taxon>Streptomycetaceae</taxon>
        <taxon>Streptomyces</taxon>
    </lineage>
</organism>
<name>A0ABN5I9Z9_9ACTN</name>
<proteinExistence type="predicted"/>
<sequence length="61" mass="6801">MAQQISPEWALKAFRQRHGELADENILLKALVSELEAEIERLHNGEPDPHPTMTGPVAEQG</sequence>